<accession>M2W1T1</accession>
<organism evidence="2 3">
    <name type="scientific">Galdieria sulphuraria</name>
    <name type="common">Red alga</name>
    <dbReference type="NCBI Taxonomy" id="130081"/>
    <lineage>
        <taxon>Eukaryota</taxon>
        <taxon>Rhodophyta</taxon>
        <taxon>Bangiophyceae</taxon>
        <taxon>Galdieriales</taxon>
        <taxon>Galdieriaceae</taxon>
        <taxon>Galdieria</taxon>
    </lineage>
</organism>
<evidence type="ECO:0000313" key="2">
    <source>
        <dbReference type="EMBL" id="EME29636.1"/>
    </source>
</evidence>
<dbReference type="Gramene" id="EME29636">
    <property type="protein sequence ID" value="EME29636"/>
    <property type="gene ID" value="Gasu_30720"/>
</dbReference>
<protein>
    <submittedName>
        <fullName evidence="2">Uncharacterized protein</fullName>
    </submittedName>
</protein>
<dbReference type="AlphaFoldDB" id="M2W1T1"/>
<evidence type="ECO:0000313" key="3">
    <source>
        <dbReference type="Proteomes" id="UP000030680"/>
    </source>
</evidence>
<feature type="compositionally biased region" description="Basic and acidic residues" evidence="1">
    <location>
        <begin position="202"/>
        <end position="224"/>
    </location>
</feature>
<dbReference type="GeneID" id="17088417"/>
<reference evidence="3" key="1">
    <citation type="journal article" date="2013" name="Science">
        <title>Gene transfer from bacteria and archaea facilitated evolution of an extremophilic eukaryote.</title>
        <authorList>
            <person name="Schonknecht G."/>
            <person name="Chen W.H."/>
            <person name="Ternes C.M."/>
            <person name="Barbier G.G."/>
            <person name="Shrestha R.P."/>
            <person name="Stanke M."/>
            <person name="Brautigam A."/>
            <person name="Baker B.J."/>
            <person name="Banfield J.F."/>
            <person name="Garavito R.M."/>
            <person name="Carr K."/>
            <person name="Wilkerson C."/>
            <person name="Rensing S.A."/>
            <person name="Gagneul D."/>
            <person name="Dickenson N.E."/>
            <person name="Oesterhelt C."/>
            <person name="Lercher M.J."/>
            <person name="Weber A.P."/>
        </authorList>
    </citation>
    <scope>NUCLEOTIDE SEQUENCE [LARGE SCALE GENOMIC DNA]</scope>
    <source>
        <strain evidence="3">074W</strain>
    </source>
</reference>
<name>M2W1T1_GALSU</name>
<dbReference type="OrthoDB" id="10449636at2759"/>
<dbReference type="Proteomes" id="UP000030680">
    <property type="component" value="Unassembled WGS sequence"/>
</dbReference>
<dbReference type="EMBL" id="KB454507">
    <property type="protein sequence ID" value="EME29636.1"/>
    <property type="molecule type" value="Genomic_DNA"/>
</dbReference>
<proteinExistence type="predicted"/>
<keyword evidence="3" id="KW-1185">Reference proteome</keyword>
<feature type="region of interest" description="Disordered" evidence="1">
    <location>
        <begin position="200"/>
        <end position="233"/>
    </location>
</feature>
<gene>
    <name evidence="2" type="ORF">Gasu_30720</name>
</gene>
<feature type="compositionally biased region" description="Basic and acidic residues" evidence="1">
    <location>
        <begin position="108"/>
        <end position="118"/>
    </location>
</feature>
<sequence length="341" mass="39611">MGACLSIEEGSYPSKRAPRRNQSYSRPANKKTTNHVPSSKKRTNSYEQSIHTKQYHLSKAIPVNDDLHRLKSTTTRRSTSKPRAAHSTKDIPVLREVNRGSNLQQYSTHDDLKEKDSKNASQETKQLVEQYRHPHYPKAEETSSLAAPWASGSLVQQRMSQLLQNNSLKMEHEPQRENVSWSGLVKQRQSIFQSNIPSSLETMHKKDIQPKEEESKWKESDQMKKNSSMKENATPRIELSAQSIEPHHLKKTVETSTEWKQRLETSNQQYHQRIPRKKIEETSSEMHGNDSLDIEKWRNRRTRRMARNSVLMEEQEDPEEAAARSMRGSVLRAHSSMKFQF</sequence>
<feature type="compositionally biased region" description="Basic and acidic residues" evidence="1">
    <location>
        <begin position="87"/>
        <end position="98"/>
    </location>
</feature>
<feature type="region of interest" description="Disordered" evidence="1">
    <location>
        <begin position="308"/>
        <end position="341"/>
    </location>
</feature>
<feature type="region of interest" description="Disordered" evidence="1">
    <location>
        <begin position="1"/>
        <end position="125"/>
    </location>
</feature>
<evidence type="ECO:0000256" key="1">
    <source>
        <dbReference type="SAM" id="MobiDB-lite"/>
    </source>
</evidence>
<feature type="compositionally biased region" description="Basic residues" evidence="1">
    <location>
        <begin position="28"/>
        <end position="43"/>
    </location>
</feature>
<dbReference type="KEGG" id="gsl:Gasu_30720"/>
<dbReference type="RefSeq" id="XP_005706156.1">
    <property type="nucleotide sequence ID" value="XM_005706099.1"/>
</dbReference>